<dbReference type="InterPro" id="IPR009006">
    <property type="entry name" value="Ala_racemase/Decarboxylase_C"/>
</dbReference>
<keyword evidence="4" id="KW-0745">Spermidine biosynthesis</keyword>
<dbReference type="AlphaFoldDB" id="A0A2H0KSG5"/>
<dbReference type="Gene3D" id="3.20.20.10">
    <property type="entry name" value="Alanine racemase"/>
    <property type="match status" value="1"/>
</dbReference>
<evidence type="ECO:0000313" key="9">
    <source>
        <dbReference type="Proteomes" id="UP000229317"/>
    </source>
</evidence>
<accession>A0A2H0KSG5</accession>
<dbReference type="InterPro" id="IPR029066">
    <property type="entry name" value="PLP-binding_barrel"/>
</dbReference>
<organism evidence="8 9">
    <name type="scientific">Candidatus Portnoybacteria bacterium CG11_big_fil_rev_8_21_14_0_20_40_15</name>
    <dbReference type="NCBI Taxonomy" id="1974817"/>
    <lineage>
        <taxon>Bacteria</taxon>
        <taxon>Candidatus Portnoyibacteriota</taxon>
    </lineage>
</organism>
<keyword evidence="3" id="KW-0663">Pyridoxal phosphate</keyword>
<evidence type="ECO:0000313" key="8">
    <source>
        <dbReference type="EMBL" id="PIQ75092.1"/>
    </source>
</evidence>
<evidence type="ECO:0000259" key="7">
    <source>
        <dbReference type="Pfam" id="PF00278"/>
    </source>
</evidence>
<name>A0A2H0KSG5_9BACT</name>
<keyword evidence="2" id="KW-0210">Decarboxylase</keyword>
<dbReference type="CDD" id="cd06829">
    <property type="entry name" value="PLPDE_III_CANSDC"/>
    <property type="match status" value="1"/>
</dbReference>
<dbReference type="FunFam" id="3.20.20.10:FF:000012">
    <property type="entry name" value="Carboxynorspermidine/carboxyspermidine decarboxylase"/>
    <property type="match status" value="1"/>
</dbReference>
<comment type="cofactor">
    <cofactor evidence="1">
        <name>pyridoxal 5'-phosphate</name>
        <dbReference type="ChEBI" id="CHEBI:597326"/>
    </cofactor>
</comment>
<dbReference type="GO" id="GO:0045312">
    <property type="term" value="P:nor-spermidine biosynthetic process"/>
    <property type="evidence" value="ECO:0007669"/>
    <property type="project" value="InterPro"/>
</dbReference>
<dbReference type="Proteomes" id="UP000229317">
    <property type="component" value="Unassembled WGS sequence"/>
</dbReference>
<dbReference type="InterPro" id="IPR022643">
    <property type="entry name" value="De-COase2_C"/>
</dbReference>
<dbReference type="PANTHER" id="PTHR43727">
    <property type="entry name" value="DIAMINOPIMELATE DECARBOXYLASE"/>
    <property type="match status" value="1"/>
</dbReference>
<evidence type="ECO:0000256" key="5">
    <source>
        <dbReference type="ARBA" id="ARBA00023239"/>
    </source>
</evidence>
<feature type="domain" description="Orn/DAP/Arg decarboxylase 2 C-terminal" evidence="7">
    <location>
        <begin position="28"/>
        <end position="349"/>
    </location>
</feature>
<dbReference type="SUPFAM" id="SSF50621">
    <property type="entry name" value="Alanine racemase C-terminal domain-like"/>
    <property type="match status" value="1"/>
</dbReference>
<gene>
    <name evidence="8" type="primary">nspC</name>
    <name evidence="8" type="ORF">COV84_03310</name>
</gene>
<reference evidence="8 9" key="1">
    <citation type="submission" date="2017-09" db="EMBL/GenBank/DDBJ databases">
        <title>Depth-based differentiation of microbial function through sediment-hosted aquifers and enrichment of novel symbionts in the deep terrestrial subsurface.</title>
        <authorList>
            <person name="Probst A.J."/>
            <person name="Ladd B."/>
            <person name="Jarett J.K."/>
            <person name="Geller-Mcgrath D.E."/>
            <person name="Sieber C.M."/>
            <person name="Emerson J.B."/>
            <person name="Anantharaman K."/>
            <person name="Thomas B.C."/>
            <person name="Malmstrom R."/>
            <person name="Stieglmeier M."/>
            <person name="Klingl A."/>
            <person name="Woyke T."/>
            <person name="Ryan C.M."/>
            <person name="Banfield J.F."/>
        </authorList>
    </citation>
    <scope>NUCLEOTIDE SEQUENCE [LARGE SCALE GENOMIC DNA]</scope>
    <source>
        <strain evidence="8">CG11_big_fil_rev_8_21_14_0_20_40_15</strain>
    </source>
</reference>
<evidence type="ECO:0000256" key="3">
    <source>
        <dbReference type="ARBA" id="ARBA00022898"/>
    </source>
</evidence>
<dbReference type="EMBL" id="PCVO01000048">
    <property type="protein sequence ID" value="PIQ75092.1"/>
    <property type="molecule type" value="Genomic_DNA"/>
</dbReference>
<evidence type="ECO:0000256" key="1">
    <source>
        <dbReference type="ARBA" id="ARBA00001933"/>
    </source>
</evidence>
<feature type="binding site" evidence="6">
    <location>
        <position position="257"/>
    </location>
    <ligand>
        <name>substrate</name>
    </ligand>
</feature>
<dbReference type="PIRSF" id="PIRSF038941">
    <property type="entry name" value="NspC"/>
    <property type="match status" value="1"/>
</dbReference>
<proteinExistence type="predicted"/>
<dbReference type="GO" id="GO:0008836">
    <property type="term" value="F:diaminopimelate decarboxylase activity"/>
    <property type="evidence" value="ECO:0007669"/>
    <property type="project" value="TreeGrafter"/>
</dbReference>
<feature type="binding site" evidence="6">
    <location>
        <position position="293"/>
    </location>
    <ligand>
        <name>substrate</name>
    </ligand>
</feature>
<keyword evidence="5" id="KW-0456">Lyase</keyword>
<dbReference type="SUPFAM" id="SSF51419">
    <property type="entry name" value="PLP-binding barrel"/>
    <property type="match status" value="1"/>
</dbReference>
<evidence type="ECO:0000256" key="4">
    <source>
        <dbReference type="ARBA" id="ARBA00023066"/>
    </source>
</evidence>
<dbReference type="GO" id="GO:0009089">
    <property type="term" value="P:lysine biosynthetic process via diaminopimelate"/>
    <property type="evidence" value="ECO:0007669"/>
    <property type="project" value="TreeGrafter"/>
</dbReference>
<dbReference type="NCBIfam" id="TIGR01047">
    <property type="entry name" value="nspC"/>
    <property type="match status" value="1"/>
</dbReference>
<evidence type="ECO:0000256" key="2">
    <source>
        <dbReference type="ARBA" id="ARBA00022793"/>
    </source>
</evidence>
<dbReference type="Gene3D" id="2.40.37.10">
    <property type="entry name" value="Lyase, Ornithine Decarboxylase, Chain A, domain 1"/>
    <property type="match status" value="1"/>
</dbReference>
<comment type="caution">
    <text evidence="8">The sequence shown here is derived from an EMBL/GenBank/DDBJ whole genome shotgun (WGS) entry which is preliminary data.</text>
</comment>
<dbReference type="PANTHER" id="PTHR43727:SF1">
    <property type="entry name" value="CARBOXYNORSPERMIDINE_CARBOXYSPERMIDINE DECARBOXYLASE"/>
    <property type="match status" value="1"/>
</dbReference>
<dbReference type="GO" id="GO:0008295">
    <property type="term" value="P:spermidine biosynthetic process"/>
    <property type="evidence" value="ECO:0007669"/>
    <property type="project" value="UniProtKB-KW"/>
</dbReference>
<sequence length="393" mass="44900">MAKKVFIEPWIDKTGWKAGDFGDIQTPCYVVDKNRLEKNLKILAKVQKDTGCKILIALKGFAMFSVFGIIRKYLCGVAASSLNETRLGFEEFKKEVHVFSPAYTEKDFAGIMRYADHIVFNSFSQWKKYRRRVLHKKISCGIRVNPEHSEVKISFYDPCGFLSRLGVTMENFEPKNLKGIEGLHFHCLCENNADALGRTLKVFEKKFGEFLPQMKWVNFGGGHHITRKNYDIKLLCQIIKDFKKRYPHLQIYLEPGEAIALNAGVLVARVIDIFKNKMNIAILDVSAACHMPDVLEMPYWPQILGAGKRNQYPYVYRLGGPSCLAGDIIGDYSSPKPLTIGSKLIFFNMVIYTMVKNTTFNGMQLPSIALRDKMGKIKVIKKFGYKDFKNRLS</sequence>
<evidence type="ECO:0000256" key="6">
    <source>
        <dbReference type="PIRSR" id="PIRSR038941-1"/>
    </source>
</evidence>
<protein>
    <submittedName>
        <fullName evidence="8">Carboxynorspermidine decarboxylase</fullName>
    </submittedName>
</protein>
<dbReference type="Pfam" id="PF00278">
    <property type="entry name" value="Orn_DAP_Arg_deC"/>
    <property type="match status" value="1"/>
</dbReference>
<dbReference type="InterPro" id="IPR005730">
    <property type="entry name" value="Nsp_de-COase"/>
</dbReference>